<gene>
    <name evidence="1" type="ORF">EZH24_04560</name>
</gene>
<name>A0ABY2TRR6_9SPIR</name>
<dbReference type="RefSeq" id="WP_137997937.1">
    <property type="nucleotide sequence ID" value="NZ_SJDU01000081.1"/>
</dbReference>
<dbReference type="Proteomes" id="UP000310168">
    <property type="component" value="Unassembled WGS sequence"/>
</dbReference>
<proteinExistence type="predicted"/>
<evidence type="ECO:0000313" key="1">
    <source>
        <dbReference type="EMBL" id="TKZ35571.1"/>
    </source>
</evidence>
<sequence length="257" mass="29217">MKFKIIILFIIISSMSFSANLELGFGGSAGATTEFSYALDREESYMSSGNRVDSGLSASGFLDIGANFELPNAGALSSVSLLFETEYNYYMRIRTLYKEYPEMARHRFFYHSLILGILPKLNFDYGISFGIGAGILLPLYSQSGKEKNEANWGLGSYHNDGLGSYNNGGYKEFDFKKITYMYKVPIMPYIKLNFEKNFYMSEKWAFKIGVNLVYNFGMEFDMDKLGEGGAKYYAWDKYKFSSLDFEAFIGFGFGRPK</sequence>
<evidence type="ECO:0008006" key="3">
    <source>
        <dbReference type="Google" id="ProtNLM"/>
    </source>
</evidence>
<accession>A0ABY2TRR6</accession>
<reference evidence="1 2" key="1">
    <citation type="journal article" date="2019" name="Anaerobe">
        <title>Brachyspira catarrhinii sp. nov., an anaerobic intestinal spirochaete isolated from vervet monkeys may have been misidentified as Brachyspira aalborgi in previous studies.</title>
        <authorList>
            <person name="Phillips N.D."/>
            <person name="La T."/>
            <person name="Hampson D.J."/>
        </authorList>
    </citation>
    <scope>NUCLEOTIDE SEQUENCE [LARGE SCALE GENOMIC DNA]</scope>
    <source>
        <strain evidence="1 2">Z12</strain>
    </source>
</reference>
<protein>
    <recommendedName>
        <fullName evidence="3">Outer membrane protein beta-barrel domain-containing protein</fullName>
    </recommendedName>
</protein>
<evidence type="ECO:0000313" key="2">
    <source>
        <dbReference type="Proteomes" id="UP000310168"/>
    </source>
</evidence>
<organism evidence="1 2">
    <name type="scientific">Brachyspira catarrhinii</name>
    <dbReference type="NCBI Taxonomy" id="2528966"/>
    <lineage>
        <taxon>Bacteria</taxon>
        <taxon>Pseudomonadati</taxon>
        <taxon>Spirochaetota</taxon>
        <taxon>Spirochaetia</taxon>
        <taxon>Brachyspirales</taxon>
        <taxon>Brachyspiraceae</taxon>
        <taxon>Brachyspira</taxon>
    </lineage>
</organism>
<dbReference type="EMBL" id="SJDU01000081">
    <property type="protein sequence ID" value="TKZ35571.1"/>
    <property type="molecule type" value="Genomic_DNA"/>
</dbReference>
<comment type="caution">
    <text evidence="1">The sequence shown here is derived from an EMBL/GenBank/DDBJ whole genome shotgun (WGS) entry which is preliminary data.</text>
</comment>
<keyword evidence="2" id="KW-1185">Reference proteome</keyword>